<evidence type="ECO:0008006" key="3">
    <source>
        <dbReference type="Google" id="ProtNLM"/>
    </source>
</evidence>
<organism evidence="1 2">
    <name type="scientific">Symbiodinium necroappetens</name>
    <dbReference type="NCBI Taxonomy" id="1628268"/>
    <lineage>
        <taxon>Eukaryota</taxon>
        <taxon>Sar</taxon>
        <taxon>Alveolata</taxon>
        <taxon>Dinophyceae</taxon>
        <taxon>Suessiales</taxon>
        <taxon>Symbiodiniaceae</taxon>
        <taxon>Symbiodinium</taxon>
    </lineage>
</organism>
<evidence type="ECO:0000313" key="2">
    <source>
        <dbReference type="Proteomes" id="UP000601435"/>
    </source>
</evidence>
<dbReference type="OrthoDB" id="10439926at2759"/>
<name>A0A813A4W0_9DINO</name>
<dbReference type="Proteomes" id="UP000601435">
    <property type="component" value="Unassembled WGS sequence"/>
</dbReference>
<dbReference type="SUPFAM" id="SSF51735">
    <property type="entry name" value="NAD(P)-binding Rossmann-fold domains"/>
    <property type="match status" value="1"/>
</dbReference>
<sequence>DTVEGVLLDPGSSFTSIVHVAALGEAHEMEVVQSALQLMQVILKRASSKLAVPPVWCVTHGTQHGTIRSYLHSGLWGLARTFRAEEPSVKLHCLDLDGTLSSPEALAAGLKQWLIALKETVETEVAIAGSAFASRLSRSKAKPQKPLELLMSMRGSLSNLRPVVQESRRAPKGSEVELRVRAVGLNFRDVLNVM</sequence>
<feature type="non-terminal residue" evidence="1">
    <location>
        <position position="194"/>
    </location>
</feature>
<dbReference type="Gene3D" id="3.90.180.10">
    <property type="entry name" value="Medium-chain alcohol dehydrogenases, catalytic domain"/>
    <property type="match status" value="1"/>
</dbReference>
<protein>
    <recommendedName>
        <fullName evidence="3">Polyketide synthase</fullName>
    </recommendedName>
</protein>
<accession>A0A813A4W0</accession>
<dbReference type="EMBL" id="CAJNJA010053850">
    <property type="protein sequence ID" value="CAE7851778.1"/>
    <property type="molecule type" value="Genomic_DNA"/>
</dbReference>
<dbReference type="AlphaFoldDB" id="A0A813A4W0"/>
<dbReference type="Gene3D" id="3.40.50.720">
    <property type="entry name" value="NAD(P)-binding Rossmann-like Domain"/>
    <property type="match status" value="1"/>
</dbReference>
<keyword evidence="2" id="KW-1185">Reference proteome</keyword>
<proteinExistence type="predicted"/>
<evidence type="ECO:0000313" key="1">
    <source>
        <dbReference type="EMBL" id="CAE7851778.1"/>
    </source>
</evidence>
<dbReference type="InterPro" id="IPR036291">
    <property type="entry name" value="NAD(P)-bd_dom_sf"/>
</dbReference>
<feature type="non-terminal residue" evidence="1">
    <location>
        <position position="1"/>
    </location>
</feature>
<gene>
    <name evidence="1" type="ORF">SNEC2469_LOCUS26447</name>
</gene>
<comment type="caution">
    <text evidence="1">The sequence shown here is derived from an EMBL/GenBank/DDBJ whole genome shotgun (WGS) entry which is preliminary data.</text>
</comment>
<reference evidence="1" key="1">
    <citation type="submission" date="2021-02" db="EMBL/GenBank/DDBJ databases">
        <authorList>
            <person name="Dougan E. K."/>
            <person name="Rhodes N."/>
            <person name="Thang M."/>
            <person name="Chan C."/>
        </authorList>
    </citation>
    <scope>NUCLEOTIDE SEQUENCE</scope>
</reference>